<reference evidence="2" key="2">
    <citation type="submission" date="2022-04" db="EMBL/GenBank/DDBJ databases">
        <authorList>
            <person name="Livingstone P.G."/>
        </authorList>
    </citation>
    <scope>NUCLEOTIDE SEQUENCE</scope>
    <source>
        <strain evidence="2">BRON_8</strain>
    </source>
</reference>
<proteinExistence type="predicted"/>
<dbReference type="PANTHER" id="PTHR39639">
    <property type="entry name" value="CHROMOSOME 16, WHOLE GENOME SHOTGUN SEQUENCE"/>
    <property type="match status" value="1"/>
</dbReference>
<protein>
    <submittedName>
        <fullName evidence="2">DUF262 domain-containing protein</fullName>
    </submittedName>
</protein>
<dbReference type="AlphaFoldDB" id="A0AAW6WDZ8"/>
<reference evidence="2" key="1">
    <citation type="journal article" date="2022" name="Gene">
        <title>A genome-led study on the pathogenesis of Fusobacterium necrophorum infections.</title>
        <authorList>
            <person name="Thapa G."/>
            <person name="Jayal A."/>
            <person name="Sikazwe E."/>
            <person name="Perry T."/>
            <person name="Mohammed Al Balushi A."/>
            <person name="Livingstone P."/>
        </authorList>
    </citation>
    <scope>NUCLEOTIDE SEQUENCE</scope>
    <source>
        <strain evidence="2">BRON_8</strain>
    </source>
</reference>
<dbReference type="Proteomes" id="UP001173223">
    <property type="component" value="Unassembled WGS sequence"/>
</dbReference>
<evidence type="ECO:0000313" key="3">
    <source>
        <dbReference type="Proteomes" id="UP001173223"/>
    </source>
</evidence>
<accession>A0AAW6WDZ8</accession>
<name>A0AAW6WDZ8_9FUSO</name>
<comment type="caution">
    <text evidence="2">The sequence shown here is derived from an EMBL/GenBank/DDBJ whole genome shotgun (WGS) entry which is preliminary data.</text>
</comment>
<dbReference type="RefSeq" id="WP_062625132.1">
    <property type="nucleotide sequence ID" value="NZ_CP084066.1"/>
</dbReference>
<keyword evidence="3" id="KW-1185">Reference proteome</keyword>
<gene>
    <name evidence="2" type="ORF">MWG07_11635</name>
</gene>
<dbReference type="Pfam" id="PF03235">
    <property type="entry name" value="GmrSD_N"/>
    <property type="match status" value="1"/>
</dbReference>
<dbReference type="EMBL" id="JAMGTK010000029">
    <property type="protein sequence ID" value="MDK4512900.1"/>
    <property type="molecule type" value="Genomic_DNA"/>
</dbReference>
<feature type="domain" description="GmrSD restriction endonucleases N-terminal" evidence="1">
    <location>
        <begin position="29"/>
        <end position="151"/>
    </location>
</feature>
<sequence>MNNKLFELGRLTIVDLYDWNNRDILKYESYFQRQTAWRIKDRKFLIDSIFNNYPIPSIFICDADIDYDNLSKQYNVLDGRQRLESIFKFLKNEFDYEGRFFKDFNDTEKDQVLNYSIPIVQIYLKPNEVEKIKEIFKRLNTNSRNLNKIEKEATRLLEYDFMILCKILSNIIRPNEFEKYKEELNMLFQKDEDDENEISLEDDEKMDLNPSVSEIIIPENINYIQRLFLERDLIFTEYEIGRQVPLQYLLNILGSIILNKIIHRNLAEKEIINISESFSYYNVKEKIKEYNQVCEKIYTIFSNSSLEKFWISKYNLYSLSYFFATNRNISYSTTNEIVEKLNLFLRKNSQFEIYRRKAQERGNDKNTREERNQILEEIFIPEQK</sequence>
<dbReference type="InterPro" id="IPR004919">
    <property type="entry name" value="GmrSD_N"/>
</dbReference>
<organism evidence="2 3">
    <name type="scientific">Fusobacterium necrophorum</name>
    <dbReference type="NCBI Taxonomy" id="859"/>
    <lineage>
        <taxon>Bacteria</taxon>
        <taxon>Fusobacteriati</taxon>
        <taxon>Fusobacteriota</taxon>
        <taxon>Fusobacteriia</taxon>
        <taxon>Fusobacteriales</taxon>
        <taxon>Fusobacteriaceae</taxon>
        <taxon>Fusobacterium</taxon>
    </lineage>
</organism>
<dbReference type="PANTHER" id="PTHR39639:SF1">
    <property type="entry name" value="DUF262 DOMAIN-CONTAINING PROTEIN"/>
    <property type="match status" value="1"/>
</dbReference>
<evidence type="ECO:0000313" key="2">
    <source>
        <dbReference type="EMBL" id="MDK4512900.1"/>
    </source>
</evidence>
<evidence type="ECO:0000259" key="1">
    <source>
        <dbReference type="Pfam" id="PF03235"/>
    </source>
</evidence>